<sequence length="51" mass="6100">ESRWLVEKAVTSTPRDARGWIHWCDTLNFQELEESLFFALGLLCWQTETRE</sequence>
<evidence type="ECO:0000313" key="1">
    <source>
        <dbReference type="EMBL" id="ODH20472.1"/>
    </source>
</evidence>
<dbReference type="AlphaFoldDB" id="A0A1D2J910"/>
<organism evidence="1 2">
    <name type="scientific">Paracoccidioides brasiliensis</name>
    <dbReference type="NCBI Taxonomy" id="121759"/>
    <lineage>
        <taxon>Eukaryota</taxon>
        <taxon>Fungi</taxon>
        <taxon>Dikarya</taxon>
        <taxon>Ascomycota</taxon>
        <taxon>Pezizomycotina</taxon>
        <taxon>Eurotiomycetes</taxon>
        <taxon>Eurotiomycetidae</taxon>
        <taxon>Onygenales</taxon>
        <taxon>Ajellomycetaceae</taxon>
        <taxon>Paracoccidioides</taxon>
    </lineage>
</organism>
<reference evidence="1 2" key="1">
    <citation type="submission" date="2016-06" db="EMBL/GenBank/DDBJ databases">
        <authorList>
            <person name="Kjaerup R.B."/>
            <person name="Dalgaard T.S."/>
            <person name="Juul-Madsen H.R."/>
        </authorList>
    </citation>
    <scope>NUCLEOTIDE SEQUENCE [LARGE SCALE GENOMIC DNA]</scope>
    <source>
        <strain evidence="1 2">Pb300</strain>
    </source>
</reference>
<protein>
    <submittedName>
        <fullName evidence="1">Uncharacterized protein</fullName>
    </submittedName>
</protein>
<feature type="non-terminal residue" evidence="1">
    <location>
        <position position="51"/>
    </location>
</feature>
<evidence type="ECO:0000313" key="2">
    <source>
        <dbReference type="Proteomes" id="UP000242814"/>
    </source>
</evidence>
<name>A0A1D2J910_PARBR</name>
<feature type="non-terminal residue" evidence="1">
    <location>
        <position position="1"/>
    </location>
</feature>
<gene>
    <name evidence="1" type="ORF">ACO22_05886</name>
</gene>
<proteinExistence type="predicted"/>
<dbReference type="Proteomes" id="UP000242814">
    <property type="component" value="Unassembled WGS sequence"/>
</dbReference>
<dbReference type="EMBL" id="LZYO01000281">
    <property type="protein sequence ID" value="ODH20472.1"/>
    <property type="molecule type" value="Genomic_DNA"/>
</dbReference>
<comment type="caution">
    <text evidence="1">The sequence shown here is derived from an EMBL/GenBank/DDBJ whole genome shotgun (WGS) entry which is preliminary data.</text>
</comment>
<accession>A0A1D2J910</accession>